<dbReference type="EMBL" id="JAHRIQ010025250">
    <property type="protein sequence ID" value="MEQ2229571.1"/>
    <property type="molecule type" value="Genomic_DNA"/>
</dbReference>
<reference evidence="1 2" key="1">
    <citation type="submission" date="2021-06" db="EMBL/GenBank/DDBJ databases">
        <authorList>
            <person name="Palmer J.M."/>
        </authorList>
    </citation>
    <scope>NUCLEOTIDE SEQUENCE [LARGE SCALE GENOMIC DNA]</scope>
    <source>
        <strain evidence="2">if_2019</strain>
        <tissue evidence="1">Muscle</tissue>
    </source>
</reference>
<accession>A0ABV0TAV6</accession>
<evidence type="ECO:0000313" key="2">
    <source>
        <dbReference type="Proteomes" id="UP001482620"/>
    </source>
</evidence>
<comment type="caution">
    <text evidence="1">The sequence shown here is derived from an EMBL/GenBank/DDBJ whole genome shotgun (WGS) entry which is preliminary data.</text>
</comment>
<organism evidence="1 2">
    <name type="scientific">Ilyodon furcidens</name>
    <name type="common">goldbreast splitfin</name>
    <dbReference type="NCBI Taxonomy" id="33524"/>
    <lineage>
        <taxon>Eukaryota</taxon>
        <taxon>Metazoa</taxon>
        <taxon>Chordata</taxon>
        <taxon>Craniata</taxon>
        <taxon>Vertebrata</taxon>
        <taxon>Euteleostomi</taxon>
        <taxon>Actinopterygii</taxon>
        <taxon>Neopterygii</taxon>
        <taxon>Teleostei</taxon>
        <taxon>Neoteleostei</taxon>
        <taxon>Acanthomorphata</taxon>
        <taxon>Ovalentaria</taxon>
        <taxon>Atherinomorphae</taxon>
        <taxon>Cyprinodontiformes</taxon>
        <taxon>Goodeidae</taxon>
        <taxon>Ilyodon</taxon>
    </lineage>
</organism>
<dbReference type="Proteomes" id="UP001482620">
    <property type="component" value="Unassembled WGS sequence"/>
</dbReference>
<proteinExistence type="predicted"/>
<keyword evidence="2" id="KW-1185">Reference proteome</keyword>
<evidence type="ECO:0000313" key="1">
    <source>
        <dbReference type="EMBL" id="MEQ2229571.1"/>
    </source>
</evidence>
<protein>
    <submittedName>
        <fullName evidence="1">Uncharacterized protein</fullName>
    </submittedName>
</protein>
<name>A0ABV0TAV6_9TELE</name>
<sequence length="131" mass="14554">MSRLMMSKAELKSTNSFLVYVSAWSRRCRMKCSPKLAALSADLFPNKQISGGPAGRHACSYLINSEVSLRATRFGVVSLNAFEALHTRPPQGQRAPHLNPFGHFCSLITEIQLSNRVETKLNGKNNAKLFM</sequence>
<gene>
    <name evidence="1" type="ORF">ILYODFUR_020275</name>
</gene>